<reference evidence="1 2" key="1">
    <citation type="journal article" date="2015" name="Nature">
        <title>rRNA introns, odd ribosomes, and small enigmatic genomes across a large radiation of phyla.</title>
        <authorList>
            <person name="Brown C.T."/>
            <person name="Hug L.A."/>
            <person name="Thomas B.C."/>
            <person name="Sharon I."/>
            <person name="Castelle C.J."/>
            <person name="Singh A."/>
            <person name="Wilkins M.J."/>
            <person name="Williams K.H."/>
            <person name="Banfield J.F."/>
        </authorList>
    </citation>
    <scope>NUCLEOTIDE SEQUENCE [LARGE SCALE GENOMIC DNA]</scope>
</reference>
<dbReference type="AlphaFoldDB" id="A0A0G1HVH2"/>
<dbReference type="STRING" id="1618387.UW44_C0021G0006"/>
<evidence type="ECO:0000313" key="1">
    <source>
        <dbReference type="EMBL" id="KKT50960.1"/>
    </source>
</evidence>
<sequence>METLGSESRFQEIIKYINDDLCLRIEYMRPKAMEEYSNDKVNEDMEFIWWRMKDLDEDKKKTIKEELLKKTMGAGGAVERWKDRMVKDGWEKEPVRSYDVGIKSAVIYAETKTKIESLLVTGGLDDDQIRHMIEEAKGKGMNFSAELKLLRSIDGRKKVTGELVTNTIEKMASLQKETFPASAEMDKMRDDGLVLAALIKASGEGINAWVEKQILERTGKTVDGVLGGVREYYSSRATYYTKASLDSKV</sequence>
<accession>A0A0G1HVH2</accession>
<name>A0A0G1HVH2_9BACT</name>
<protein>
    <submittedName>
        <fullName evidence="1">Uncharacterized protein</fullName>
    </submittedName>
</protein>
<gene>
    <name evidence="1" type="ORF">UW44_C0021G0006</name>
</gene>
<dbReference type="EMBL" id="LCIH01000021">
    <property type="protein sequence ID" value="KKT50960.1"/>
    <property type="molecule type" value="Genomic_DNA"/>
</dbReference>
<dbReference type="Proteomes" id="UP000034006">
    <property type="component" value="Unassembled WGS sequence"/>
</dbReference>
<proteinExistence type="predicted"/>
<comment type="caution">
    <text evidence="1">The sequence shown here is derived from an EMBL/GenBank/DDBJ whole genome shotgun (WGS) entry which is preliminary data.</text>
</comment>
<organism evidence="1 2">
    <name type="scientific">Candidatus Collierbacteria bacterium GW2011_GWB2_44_22</name>
    <dbReference type="NCBI Taxonomy" id="1618387"/>
    <lineage>
        <taxon>Bacteria</taxon>
        <taxon>Candidatus Collieribacteriota</taxon>
    </lineage>
</organism>
<evidence type="ECO:0000313" key="2">
    <source>
        <dbReference type="Proteomes" id="UP000034006"/>
    </source>
</evidence>